<dbReference type="InterPro" id="IPR019428">
    <property type="entry name" value="7TM_GPCR_serpentine_rcpt_Str"/>
</dbReference>
<dbReference type="AlphaFoldDB" id="A0A1I7T6K3"/>
<keyword evidence="1" id="KW-1133">Transmembrane helix</keyword>
<dbReference type="PANTHER" id="PTHR22943:SF35">
    <property type="entry name" value="SEVEN TM RECEPTOR"/>
    <property type="match status" value="1"/>
</dbReference>
<dbReference type="GO" id="GO:0038022">
    <property type="term" value="F:G protein-coupled olfactory receptor activity"/>
    <property type="evidence" value="ECO:0007669"/>
    <property type="project" value="TreeGrafter"/>
</dbReference>
<dbReference type="Pfam" id="PF10326">
    <property type="entry name" value="7TM_GPCR_Str"/>
    <property type="match status" value="1"/>
</dbReference>
<accession>A0A1I7T6K3</accession>
<evidence type="ECO:0000256" key="1">
    <source>
        <dbReference type="SAM" id="Phobius"/>
    </source>
</evidence>
<dbReference type="GO" id="GO:0005886">
    <property type="term" value="C:plasma membrane"/>
    <property type="evidence" value="ECO:0007669"/>
    <property type="project" value="TreeGrafter"/>
</dbReference>
<dbReference type="Proteomes" id="UP000095282">
    <property type="component" value="Unplaced"/>
</dbReference>
<dbReference type="GO" id="GO:0042048">
    <property type="term" value="P:olfactory behavior"/>
    <property type="evidence" value="ECO:0007669"/>
    <property type="project" value="TreeGrafter"/>
</dbReference>
<keyword evidence="2" id="KW-1185">Reference proteome</keyword>
<feature type="transmembrane region" description="Helical" evidence="1">
    <location>
        <begin position="85"/>
        <end position="110"/>
    </location>
</feature>
<proteinExistence type="predicted"/>
<evidence type="ECO:0000313" key="2">
    <source>
        <dbReference type="Proteomes" id="UP000095282"/>
    </source>
</evidence>
<keyword evidence="1" id="KW-0472">Membrane</keyword>
<sequence>MADFTDIFHQSLAFISFLIHSSLIFLILTKSPNQLGSYKYLMIFMSMIELGYSLIDVLIKPVIISTGSVWIVGTTLQRSSVPLKMAYPLVLLWGASFGIAVASFGVHFIFRYFMVIGYVIKDIQASKYSIESLPISEIENGFRDGYLCLFGSVY</sequence>
<dbReference type="PANTHER" id="PTHR22943">
    <property type="entry name" value="7-TRANSMEMBRANE DOMAIN RECEPTOR C.ELEGANS"/>
    <property type="match status" value="1"/>
</dbReference>
<reference evidence="3" key="1">
    <citation type="submission" date="2016-11" db="UniProtKB">
        <authorList>
            <consortium name="WormBaseParasite"/>
        </authorList>
    </citation>
    <scope>IDENTIFICATION</scope>
</reference>
<protein>
    <submittedName>
        <fullName evidence="3">7TM_GPCR_Srx domain-containing protein</fullName>
    </submittedName>
</protein>
<keyword evidence="1" id="KW-0812">Transmembrane</keyword>
<feature type="transmembrane region" description="Helical" evidence="1">
    <location>
        <begin position="12"/>
        <end position="29"/>
    </location>
</feature>
<dbReference type="WBParaSite" id="Csp11.Scaffold522.g2900.t2">
    <property type="protein sequence ID" value="Csp11.Scaffold522.g2900.t2"/>
    <property type="gene ID" value="Csp11.Scaffold522.g2900"/>
</dbReference>
<organism evidence="2 3">
    <name type="scientific">Caenorhabditis tropicalis</name>
    <dbReference type="NCBI Taxonomy" id="1561998"/>
    <lineage>
        <taxon>Eukaryota</taxon>
        <taxon>Metazoa</taxon>
        <taxon>Ecdysozoa</taxon>
        <taxon>Nematoda</taxon>
        <taxon>Chromadorea</taxon>
        <taxon>Rhabditida</taxon>
        <taxon>Rhabditina</taxon>
        <taxon>Rhabditomorpha</taxon>
        <taxon>Rhabditoidea</taxon>
        <taxon>Rhabditidae</taxon>
        <taxon>Peloderinae</taxon>
        <taxon>Caenorhabditis</taxon>
    </lineage>
</organism>
<feature type="transmembrane region" description="Helical" evidence="1">
    <location>
        <begin position="50"/>
        <end position="73"/>
    </location>
</feature>
<name>A0A1I7T6K3_9PELO</name>
<evidence type="ECO:0000313" key="3">
    <source>
        <dbReference type="WBParaSite" id="Csp11.Scaffold522.g2900.t2"/>
    </source>
</evidence>